<keyword evidence="2" id="KW-1185">Reference proteome</keyword>
<protein>
    <submittedName>
        <fullName evidence="1">Uncharacterized protein</fullName>
    </submittedName>
</protein>
<reference evidence="1 2" key="1">
    <citation type="journal article" date="2022" name="bioRxiv">
        <title>Genomics of Preaxostyla Flagellates Illuminates Evolutionary Transitions and the Path Towards Mitochondrial Loss.</title>
        <authorList>
            <person name="Novak L.V.F."/>
            <person name="Treitli S.C."/>
            <person name="Pyrih J."/>
            <person name="Halakuc P."/>
            <person name="Pipaliya S.V."/>
            <person name="Vacek V."/>
            <person name="Brzon O."/>
            <person name="Soukal P."/>
            <person name="Eme L."/>
            <person name="Dacks J.B."/>
            <person name="Karnkowska A."/>
            <person name="Elias M."/>
            <person name="Hampl V."/>
        </authorList>
    </citation>
    <scope>NUCLEOTIDE SEQUENCE [LARGE SCALE GENOMIC DNA]</scope>
    <source>
        <strain evidence="1">NAU3</strain>
        <tissue evidence="1">Gut</tissue>
    </source>
</reference>
<gene>
    <name evidence="1" type="ORF">BLNAU_17140</name>
</gene>
<dbReference type="Proteomes" id="UP001281761">
    <property type="component" value="Unassembled WGS sequence"/>
</dbReference>
<evidence type="ECO:0000313" key="1">
    <source>
        <dbReference type="EMBL" id="KAK2947913.1"/>
    </source>
</evidence>
<proteinExistence type="predicted"/>
<evidence type="ECO:0000313" key="2">
    <source>
        <dbReference type="Proteomes" id="UP001281761"/>
    </source>
</evidence>
<organism evidence="1 2">
    <name type="scientific">Blattamonas nauphoetae</name>
    <dbReference type="NCBI Taxonomy" id="2049346"/>
    <lineage>
        <taxon>Eukaryota</taxon>
        <taxon>Metamonada</taxon>
        <taxon>Preaxostyla</taxon>
        <taxon>Oxymonadida</taxon>
        <taxon>Blattamonas</taxon>
    </lineage>
</organism>
<comment type="caution">
    <text evidence="1">The sequence shown here is derived from an EMBL/GenBank/DDBJ whole genome shotgun (WGS) entry which is preliminary data.</text>
</comment>
<accession>A0ABQ9X9I7</accession>
<sequence>MYFVQLVRCGRGSSYGFAPSIQHDSPDADTFIEEEQSSLIDPGAFSGNWEPTIDTLHVYPVTDNIGTP</sequence>
<dbReference type="EMBL" id="JARBJD010000188">
    <property type="protein sequence ID" value="KAK2947913.1"/>
    <property type="molecule type" value="Genomic_DNA"/>
</dbReference>
<name>A0ABQ9X9I7_9EUKA</name>